<dbReference type="SUPFAM" id="SSF46785">
    <property type="entry name" value="Winged helix' DNA-binding domain"/>
    <property type="match status" value="1"/>
</dbReference>
<organism evidence="5 6">
    <name type="scientific">Erythrobacter longus</name>
    <dbReference type="NCBI Taxonomy" id="1044"/>
    <lineage>
        <taxon>Bacteria</taxon>
        <taxon>Pseudomonadati</taxon>
        <taxon>Pseudomonadota</taxon>
        <taxon>Alphaproteobacteria</taxon>
        <taxon>Sphingomonadales</taxon>
        <taxon>Erythrobacteraceae</taxon>
        <taxon>Erythrobacter/Porphyrobacter group</taxon>
        <taxon>Erythrobacter</taxon>
    </lineage>
</organism>
<evidence type="ECO:0000256" key="1">
    <source>
        <dbReference type="ARBA" id="ARBA00023015"/>
    </source>
</evidence>
<feature type="domain" description="HTH marR-type" evidence="4">
    <location>
        <begin position="8"/>
        <end position="145"/>
    </location>
</feature>
<sequence length="156" mass="16914">MATDFQLANFLPYQLSIASNAVSGLISERYRARFGLKVTEWRVMAVLGDAGSHGGQVTQRELTEATLMDKVAVNRACKVLEERGLIARVANESDGRSHLLALTGEGEAIHSEVMPTARATERELCEGLDEAEEAALRSMLAKIRARAGILTQQTGT</sequence>
<keyword evidence="2" id="KW-0238">DNA-binding</keyword>
<evidence type="ECO:0000256" key="3">
    <source>
        <dbReference type="ARBA" id="ARBA00023163"/>
    </source>
</evidence>
<evidence type="ECO:0000313" key="6">
    <source>
        <dbReference type="Proteomes" id="UP000027647"/>
    </source>
</evidence>
<keyword evidence="6" id="KW-1185">Reference proteome</keyword>
<dbReference type="GO" id="GO:0006950">
    <property type="term" value="P:response to stress"/>
    <property type="evidence" value="ECO:0007669"/>
    <property type="project" value="TreeGrafter"/>
</dbReference>
<dbReference type="Proteomes" id="UP000027647">
    <property type="component" value="Unassembled WGS sequence"/>
</dbReference>
<dbReference type="STRING" id="1044.EH31_09660"/>
<dbReference type="InterPro" id="IPR023187">
    <property type="entry name" value="Tscrpt_reg_MarR-type_CS"/>
</dbReference>
<keyword evidence="3" id="KW-0804">Transcription</keyword>
<dbReference type="PROSITE" id="PS50995">
    <property type="entry name" value="HTH_MARR_2"/>
    <property type="match status" value="1"/>
</dbReference>
<dbReference type="InterPro" id="IPR000835">
    <property type="entry name" value="HTH_MarR-typ"/>
</dbReference>
<dbReference type="AlphaFoldDB" id="A0A074M6G9"/>
<dbReference type="GO" id="GO:0003700">
    <property type="term" value="F:DNA-binding transcription factor activity"/>
    <property type="evidence" value="ECO:0007669"/>
    <property type="project" value="InterPro"/>
</dbReference>
<dbReference type="GO" id="GO:0003677">
    <property type="term" value="F:DNA binding"/>
    <property type="evidence" value="ECO:0007669"/>
    <property type="project" value="UniProtKB-KW"/>
</dbReference>
<comment type="caution">
    <text evidence="5">The sequence shown here is derived from an EMBL/GenBank/DDBJ whole genome shotgun (WGS) entry which is preliminary data.</text>
</comment>
<evidence type="ECO:0000259" key="4">
    <source>
        <dbReference type="PROSITE" id="PS50995"/>
    </source>
</evidence>
<dbReference type="PANTHER" id="PTHR33164:SF43">
    <property type="entry name" value="HTH-TYPE TRANSCRIPTIONAL REPRESSOR YETL"/>
    <property type="match status" value="1"/>
</dbReference>
<reference evidence="5 6" key="1">
    <citation type="submission" date="2014-04" db="EMBL/GenBank/DDBJ databases">
        <title>A comprehensive comparison of genomes of Erythrobacter spp. strains.</title>
        <authorList>
            <person name="Zheng Q."/>
        </authorList>
    </citation>
    <scope>NUCLEOTIDE SEQUENCE [LARGE SCALE GENOMIC DNA]</scope>
    <source>
        <strain evidence="5 6">DSM 6997</strain>
    </source>
</reference>
<dbReference type="PROSITE" id="PS01117">
    <property type="entry name" value="HTH_MARR_1"/>
    <property type="match status" value="1"/>
</dbReference>
<proteinExistence type="predicted"/>
<accession>A0A074M6G9</accession>
<dbReference type="Gene3D" id="1.10.10.10">
    <property type="entry name" value="Winged helix-like DNA-binding domain superfamily/Winged helix DNA-binding domain"/>
    <property type="match status" value="1"/>
</dbReference>
<dbReference type="InterPro" id="IPR036388">
    <property type="entry name" value="WH-like_DNA-bd_sf"/>
</dbReference>
<keyword evidence="1" id="KW-0805">Transcription regulation</keyword>
<protein>
    <submittedName>
        <fullName evidence="5">MarR family transcriptional regulator</fullName>
    </submittedName>
</protein>
<dbReference type="InterPro" id="IPR036390">
    <property type="entry name" value="WH_DNA-bd_sf"/>
</dbReference>
<dbReference type="SMART" id="SM00347">
    <property type="entry name" value="HTH_MARR"/>
    <property type="match status" value="1"/>
</dbReference>
<dbReference type="EMBL" id="JMIW01000003">
    <property type="protein sequence ID" value="KEO90346.1"/>
    <property type="molecule type" value="Genomic_DNA"/>
</dbReference>
<name>A0A074M6G9_ERYLO</name>
<dbReference type="InterPro" id="IPR039422">
    <property type="entry name" value="MarR/SlyA-like"/>
</dbReference>
<dbReference type="Pfam" id="PF12802">
    <property type="entry name" value="MarR_2"/>
    <property type="match status" value="1"/>
</dbReference>
<gene>
    <name evidence="5" type="ORF">EH31_09660</name>
</gene>
<evidence type="ECO:0000313" key="5">
    <source>
        <dbReference type="EMBL" id="KEO90346.1"/>
    </source>
</evidence>
<dbReference type="PANTHER" id="PTHR33164">
    <property type="entry name" value="TRANSCRIPTIONAL REGULATOR, MARR FAMILY"/>
    <property type="match status" value="1"/>
</dbReference>
<dbReference type="eggNOG" id="COG1846">
    <property type="taxonomic scope" value="Bacteria"/>
</dbReference>
<evidence type="ECO:0000256" key="2">
    <source>
        <dbReference type="ARBA" id="ARBA00023125"/>
    </source>
</evidence>
<dbReference type="PRINTS" id="PR00598">
    <property type="entry name" value="HTHMARR"/>
</dbReference>